<accession>A0A6P7LDA1</accession>
<sequence>MSGLCGASAFICAFVLCGISAAVAQTPTPAPASTPCALRSNTSCEECLKNVTCLWCNPTQQCVDYPVRRVLPPNSLCPLSDARWGVCWVNFQILIITMSVLAGVLLITILVCCFCCCKCERIGSKRDDAKAERQTNARKARQKARKTEMQLRHDEIRQKYGLAKDNPYARMDSH</sequence>
<keyword evidence="3" id="KW-1185">Reference proteome</keyword>
<evidence type="ECO:0000256" key="2">
    <source>
        <dbReference type="SAM" id="SignalP"/>
    </source>
</evidence>
<dbReference type="AlphaFoldDB" id="A0A6P7LDA1"/>
<organism evidence="3 4">
    <name type="scientific">Betta splendens</name>
    <name type="common">Siamese fighting fish</name>
    <dbReference type="NCBI Taxonomy" id="158456"/>
    <lineage>
        <taxon>Eukaryota</taxon>
        <taxon>Metazoa</taxon>
        <taxon>Chordata</taxon>
        <taxon>Craniata</taxon>
        <taxon>Vertebrata</taxon>
        <taxon>Euteleostomi</taxon>
        <taxon>Actinopterygii</taxon>
        <taxon>Neopterygii</taxon>
        <taxon>Teleostei</taxon>
        <taxon>Neoteleostei</taxon>
        <taxon>Acanthomorphata</taxon>
        <taxon>Anabantaria</taxon>
        <taxon>Anabantiformes</taxon>
        <taxon>Anabantoidei</taxon>
        <taxon>Osphronemidae</taxon>
        <taxon>Betta</taxon>
    </lineage>
</organism>
<dbReference type="GO" id="GO:0005634">
    <property type="term" value="C:nucleus"/>
    <property type="evidence" value="ECO:0007669"/>
    <property type="project" value="TreeGrafter"/>
</dbReference>
<dbReference type="OrthoDB" id="5829916at2759"/>
<keyword evidence="2" id="KW-0732">Signal</keyword>
<evidence type="ECO:0000256" key="1">
    <source>
        <dbReference type="SAM" id="Phobius"/>
    </source>
</evidence>
<keyword evidence="1" id="KW-0472">Membrane</keyword>
<dbReference type="InterPro" id="IPR052304">
    <property type="entry name" value="PTTG1IP"/>
</dbReference>
<dbReference type="GO" id="GO:0006606">
    <property type="term" value="P:protein import into nucleus"/>
    <property type="evidence" value="ECO:0007669"/>
    <property type="project" value="TreeGrafter"/>
</dbReference>
<evidence type="ECO:0000313" key="4">
    <source>
        <dbReference type="RefSeq" id="XP_028992571.1"/>
    </source>
</evidence>
<dbReference type="PANTHER" id="PTHR15191">
    <property type="entry name" value="PROTEIN CBG20567"/>
    <property type="match status" value="1"/>
</dbReference>
<protein>
    <submittedName>
        <fullName evidence="4">PTTG1 interacting protein b</fullName>
    </submittedName>
</protein>
<gene>
    <name evidence="4" type="primary">pttg1ipb</name>
</gene>
<dbReference type="RefSeq" id="XP_028992571.1">
    <property type="nucleotide sequence ID" value="XM_029136738.3"/>
</dbReference>
<dbReference type="GeneID" id="114847222"/>
<dbReference type="PANTHER" id="PTHR15191:SF7">
    <property type="entry name" value="PTTG1-INTERACTING PROTEIN B"/>
    <property type="match status" value="1"/>
</dbReference>
<keyword evidence="1" id="KW-0812">Transmembrane</keyword>
<reference evidence="4" key="1">
    <citation type="submission" date="2025-08" db="UniProtKB">
        <authorList>
            <consortium name="RefSeq"/>
        </authorList>
    </citation>
    <scope>IDENTIFICATION</scope>
</reference>
<dbReference type="CTD" id="449768"/>
<feature type="chain" id="PRO_5027848298" evidence="2">
    <location>
        <begin position="25"/>
        <end position="174"/>
    </location>
</feature>
<dbReference type="InParanoid" id="A0A6P7LDA1"/>
<evidence type="ECO:0000313" key="3">
    <source>
        <dbReference type="Proteomes" id="UP000515150"/>
    </source>
</evidence>
<name>A0A6P7LDA1_BETSP</name>
<proteinExistence type="predicted"/>
<feature type="signal peptide" evidence="2">
    <location>
        <begin position="1"/>
        <end position="24"/>
    </location>
</feature>
<keyword evidence="1" id="KW-1133">Transmembrane helix</keyword>
<dbReference type="GO" id="GO:0005737">
    <property type="term" value="C:cytoplasm"/>
    <property type="evidence" value="ECO:0007669"/>
    <property type="project" value="TreeGrafter"/>
</dbReference>
<dbReference type="KEGG" id="bspl:114847222"/>
<dbReference type="Proteomes" id="UP000515150">
    <property type="component" value="Chromosome 21"/>
</dbReference>
<feature type="transmembrane region" description="Helical" evidence="1">
    <location>
        <begin position="93"/>
        <end position="117"/>
    </location>
</feature>